<proteinExistence type="inferred from homology"/>
<name>A0A4R2GV92_9HYPH</name>
<evidence type="ECO:0000259" key="6">
    <source>
        <dbReference type="PROSITE" id="PS50893"/>
    </source>
</evidence>
<dbReference type="InterPro" id="IPR003593">
    <property type="entry name" value="AAA+_ATPase"/>
</dbReference>
<keyword evidence="5" id="KW-0029">Amino-acid transport</keyword>
<dbReference type="GO" id="GO:0015807">
    <property type="term" value="P:L-amino acid transport"/>
    <property type="evidence" value="ECO:0007669"/>
    <property type="project" value="TreeGrafter"/>
</dbReference>
<evidence type="ECO:0000256" key="2">
    <source>
        <dbReference type="ARBA" id="ARBA00022448"/>
    </source>
</evidence>
<dbReference type="GO" id="GO:0016887">
    <property type="term" value="F:ATP hydrolysis activity"/>
    <property type="evidence" value="ECO:0007669"/>
    <property type="project" value="InterPro"/>
</dbReference>
<comment type="caution">
    <text evidence="7">The sequence shown here is derived from an EMBL/GenBank/DDBJ whole genome shotgun (WGS) entry which is preliminary data.</text>
</comment>
<dbReference type="RefSeq" id="WP_132004472.1">
    <property type="nucleotide sequence ID" value="NZ_JBHUNN010000002.1"/>
</dbReference>
<evidence type="ECO:0000256" key="3">
    <source>
        <dbReference type="ARBA" id="ARBA00022741"/>
    </source>
</evidence>
<dbReference type="InterPro" id="IPR027417">
    <property type="entry name" value="P-loop_NTPase"/>
</dbReference>
<evidence type="ECO:0000313" key="7">
    <source>
        <dbReference type="EMBL" id="TCO14759.1"/>
    </source>
</evidence>
<organism evidence="7 8">
    <name type="scientific">Camelimonas lactis</name>
    <dbReference type="NCBI Taxonomy" id="659006"/>
    <lineage>
        <taxon>Bacteria</taxon>
        <taxon>Pseudomonadati</taxon>
        <taxon>Pseudomonadota</taxon>
        <taxon>Alphaproteobacteria</taxon>
        <taxon>Hyphomicrobiales</taxon>
        <taxon>Chelatococcaceae</taxon>
        <taxon>Camelimonas</taxon>
    </lineage>
</organism>
<protein>
    <submittedName>
        <fullName evidence="7">Branched-chain amino acid transport system ATP-binding protein</fullName>
    </submittedName>
</protein>
<dbReference type="SMART" id="SM00382">
    <property type="entry name" value="AAA"/>
    <property type="match status" value="1"/>
</dbReference>
<dbReference type="InterPro" id="IPR017871">
    <property type="entry name" value="ABC_transporter-like_CS"/>
</dbReference>
<dbReference type="EMBL" id="SLWL01000003">
    <property type="protein sequence ID" value="TCO14759.1"/>
    <property type="molecule type" value="Genomic_DNA"/>
</dbReference>
<dbReference type="PANTHER" id="PTHR43820:SF4">
    <property type="entry name" value="HIGH-AFFINITY BRANCHED-CHAIN AMINO ACID TRANSPORT ATP-BINDING PROTEIN LIVF"/>
    <property type="match status" value="1"/>
</dbReference>
<dbReference type="InterPro" id="IPR052156">
    <property type="entry name" value="BCAA_Transport_ATP-bd_LivF"/>
</dbReference>
<dbReference type="SUPFAM" id="SSF52540">
    <property type="entry name" value="P-loop containing nucleoside triphosphate hydrolases"/>
    <property type="match status" value="1"/>
</dbReference>
<evidence type="ECO:0000256" key="1">
    <source>
        <dbReference type="ARBA" id="ARBA00005417"/>
    </source>
</evidence>
<evidence type="ECO:0000256" key="5">
    <source>
        <dbReference type="ARBA" id="ARBA00022970"/>
    </source>
</evidence>
<comment type="similarity">
    <text evidence="1">Belongs to the ABC transporter superfamily.</text>
</comment>
<keyword evidence="2" id="KW-0813">Transport</keyword>
<keyword evidence="3" id="KW-0547">Nucleotide-binding</keyword>
<dbReference type="Gene3D" id="3.40.50.300">
    <property type="entry name" value="P-loop containing nucleotide triphosphate hydrolases"/>
    <property type="match status" value="1"/>
</dbReference>
<dbReference type="GO" id="GO:0005524">
    <property type="term" value="F:ATP binding"/>
    <property type="evidence" value="ECO:0007669"/>
    <property type="project" value="UniProtKB-KW"/>
</dbReference>
<dbReference type="CDD" id="cd03224">
    <property type="entry name" value="ABC_TM1139_LivF_branched"/>
    <property type="match status" value="1"/>
</dbReference>
<dbReference type="AlphaFoldDB" id="A0A4R2GV92"/>
<keyword evidence="8" id="KW-1185">Reference proteome</keyword>
<dbReference type="InterPro" id="IPR003439">
    <property type="entry name" value="ABC_transporter-like_ATP-bd"/>
</dbReference>
<dbReference type="Pfam" id="PF00005">
    <property type="entry name" value="ABC_tran"/>
    <property type="match status" value="1"/>
</dbReference>
<dbReference type="PANTHER" id="PTHR43820">
    <property type="entry name" value="HIGH-AFFINITY BRANCHED-CHAIN AMINO ACID TRANSPORT ATP-BINDING PROTEIN LIVF"/>
    <property type="match status" value="1"/>
</dbReference>
<dbReference type="GO" id="GO:0015658">
    <property type="term" value="F:branched-chain amino acid transmembrane transporter activity"/>
    <property type="evidence" value="ECO:0007669"/>
    <property type="project" value="TreeGrafter"/>
</dbReference>
<dbReference type="PROSITE" id="PS50893">
    <property type="entry name" value="ABC_TRANSPORTER_2"/>
    <property type="match status" value="1"/>
</dbReference>
<gene>
    <name evidence="7" type="ORF">EV666_103268</name>
</gene>
<sequence>MTEPLLQVKGLQAWYGESHVLHGVDLQVHRGETVTLLGRNGAGKTTTLKSIMGVLRKRQGEIRLNGKDLMGLPLHQIAYAGLGFVPEERGIFSGLSVHENLMLPPKVADGGFTLDEIYHLFPNLAERRNSQGTKLSGGEQQMLAIARILRTGANILLLDEPTEGLAPVIVQRIGDVIRALKAKGMTILLVEQNFRFARKVADRFYVMEDGHMIDTFTADELEGRMDSLNETLGL</sequence>
<dbReference type="OrthoDB" id="7846240at2"/>
<keyword evidence="4 7" id="KW-0067">ATP-binding</keyword>
<feature type="domain" description="ABC transporter" evidence="6">
    <location>
        <begin position="6"/>
        <end position="234"/>
    </location>
</feature>
<reference evidence="7 8" key="1">
    <citation type="submission" date="2019-03" db="EMBL/GenBank/DDBJ databases">
        <title>Genomic Encyclopedia of Type Strains, Phase IV (KMG-IV): sequencing the most valuable type-strain genomes for metagenomic binning, comparative biology and taxonomic classification.</title>
        <authorList>
            <person name="Goeker M."/>
        </authorList>
    </citation>
    <scope>NUCLEOTIDE SEQUENCE [LARGE SCALE GENOMIC DNA]</scope>
    <source>
        <strain evidence="7 8">DSM 22958</strain>
    </source>
</reference>
<dbReference type="PROSITE" id="PS00211">
    <property type="entry name" value="ABC_TRANSPORTER_1"/>
    <property type="match status" value="1"/>
</dbReference>
<evidence type="ECO:0000256" key="4">
    <source>
        <dbReference type="ARBA" id="ARBA00022840"/>
    </source>
</evidence>
<dbReference type="Proteomes" id="UP000294881">
    <property type="component" value="Unassembled WGS sequence"/>
</dbReference>
<accession>A0A4R2GV92</accession>
<evidence type="ECO:0000313" key="8">
    <source>
        <dbReference type="Proteomes" id="UP000294881"/>
    </source>
</evidence>